<feature type="transmembrane region" description="Helical" evidence="8">
    <location>
        <begin position="175"/>
        <end position="205"/>
    </location>
</feature>
<dbReference type="Pfam" id="PF03006">
    <property type="entry name" value="HlyIII"/>
    <property type="match status" value="1"/>
</dbReference>
<comment type="similarity">
    <text evidence="2">Belongs to the ADIPOR family.</text>
</comment>
<evidence type="ECO:0000256" key="7">
    <source>
        <dbReference type="SAM" id="MobiDB-lite"/>
    </source>
</evidence>
<feature type="region of interest" description="Disordered" evidence="7">
    <location>
        <begin position="394"/>
        <end position="419"/>
    </location>
</feature>
<evidence type="ECO:0000256" key="6">
    <source>
        <dbReference type="PIRSR" id="PIRSR604254-1"/>
    </source>
</evidence>
<keyword evidence="4 8" id="KW-1133">Transmembrane helix</keyword>
<feature type="transmembrane region" description="Helical" evidence="8">
    <location>
        <begin position="910"/>
        <end position="929"/>
    </location>
</feature>
<evidence type="ECO:0000313" key="11">
    <source>
        <dbReference type="Proteomes" id="UP001201812"/>
    </source>
</evidence>
<accession>A0AAD4NE66</accession>
<dbReference type="PANTHER" id="PTHR20855">
    <property type="entry name" value="ADIPOR/PROGESTIN RECEPTOR-RELATED"/>
    <property type="match status" value="1"/>
</dbReference>
<dbReference type="GO" id="GO:0033211">
    <property type="term" value="P:adiponectin-activated signaling pathway"/>
    <property type="evidence" value="ECO:0007669"/>
    <property type="project" value="TreeGrafter"/>
</dbReference>
<dbReference type="Pfam" id="PF00001">
    <property type="entry name" value="7tm_1"/>
    <property type="match status" value="1"/>
</dbReference>
<feature type="transmembrane region" description="Helical" evidence="8">
    <location>
        <begin position="323"/>
        <end position="341"/>
    </location>
</feature>
<feature type="binding site" evidence="6">
    <location>
        <position position="1009"/>
    </location>
    <ligand>
        <name>Zn(2+)</name>
        <dbReference type="ChEBI" id="CHEBI:29105"/>
    </ligand>
</feature>
<feature type="compositionally biased region" description="Polar residues" evidence="7">
    <location>
        <begin position="281"/>
        <end position="290"/>
    </location>
</feature>
<feature type="transmembrane region" description="Helical" evidence="8">
    <location>
        <begin position="62"/>
        <end position="81"/>
    </location>
</feature>
<dbReference type="AlphaFoldDB" id="A0AAD4NE66"/>
<feature type="transmembrane region" description="Helical" evidence="8">
    <location>
        <begin position="93"/>
        <end position="111"/>
    </location>
</feature>
<feature type="binding site" evidence="6">
    <location>
        <position position="865"/>
    </location>
    <ligand>
        <name>Zn(2+)</name>
        <dbReference type="ChEBI" id="CHEBI:29105"/>
    </ligand>
</feature>
<comment type="caution">
    <text evidence="10">The sequence shown here is derived from an EMBL/GenBank/DDBJ whole genome shotgun (WGS) entry which is preliminary data.</text>
</comment>
<evidence type="ECO:0000259" key="9">
    <source>
        <dbReference type="PROSITE" id="PS50262"/>
    </source>
</evidence>
<dbReference type="Proteomes" id="UP001201812">
    <property type="component" value="Unassembled WGS sequence"/>
</dbReference>
<dbReference type="PANTHER" id="PTHR20855:SF127">
    <property type="entry name" value="PROGESTIN AND ADIPOQ RECEPTOR-LIKE PROTEIN 1"/>
    <property type="match status" value="1"/>
</dbReference>
<evidence type="ECO:0000313" key="10">
    <source>
        <dbReference type="EMBL" id="KAI1726623.1"/>
    </source>
</evidence>
<sequence>MGGFQMGGPPEPIASDYVELVTLILLFIIGAPLNLAAYTQIAERPATTRLDILKRHLNYSDLLVLFLYVPSRACWLITYDWRGGDFLCKLVKFMHTFAFQVSSNVIVCIALDRLLTVTSSSHHNPERAHRRMQLILCVAWITALLISIWEILRAEAFFKNASSVNANQLMHEENIYVILHMMLIFWIPATIILLCYVIVSCWVYFNSKPSTLFMSAMADCAEKTKHSRVGIKGVSYHTHADTVDTVVTRSTGVQFAMNPKIVINDDLTKPLNPRDSADGQRGSTSSSVTANVNGSALRQGSMQSAMRNSHSSSYSVKVNRSRAIRVSFLLVAAYIICWLPYNGLSLIQFIDPESFNKHANKVYCLHGIIVFNSVINPYLYGLFEDHGKMFSTNGFPSSGQQSDARPKFPRKTYNNNDQSDSNRRCVIIFISSLYSRFSSSYGNAPRGGGKKSKPRMGSVLTLSTFDWQGYFDEEEMLSKLMPSEQNRNVANEQDIKSNPGNKPDDFEGLNPAWGDVASVKPINKNDEPQSSHAAYNPSAFGRKSNSNFTRNLLAILSQVQLFKMSSEEGGTVFSSDPDMTHQHKPSSASNAVDDFVSRDVNQALQEARDILTKGKARKNSGERLIEDSTAIKFNQGCVDGPVEVMISRSRIVSQPNSDDEQDLLGSYSDSDLPKSSRHHSFVSRKCSHMKSVSDDELLTNADETGNASRVTVRYRRKHDELWRRDDQYTGVSSDDMEDDEAQLEVRMNEECCGDEGTHLLRKTWEARWTVQHYDLLPDWLQDNDFLHTGHRPPLPSFAECFKSILSLHTETGNIWTHMIGCVAFLCLGLWWHLRPDNHIQLQDQLVFSFFFVGAILCLGLSFVFHTVSCHSKEIVRVFSKLDYVGISLLIVGSFIPWIYYGFYCRKEPKISYIAMVSVLGIGAVVVSLWDKFSETRYRPFRVFVAMGCSGIVPTIHFIVTDGMRRLIDENSFYWLLAMAFLYLIGAFLYATRTPERFFPGKCDIWLHSHQIFHLCVVCAAFAHYYGISEMAFRRLTTNTCDIEPAAPNPLHAEL</sequence>
<dbReference type="GO" id="GO:0004930">
    <property type="term" value="F:G protein-coupled receptor activity"/>
    <property type="evidence" value="ECO:0007669"/>
    <property type="project" value="InterPro"/>
</dbReference>
<evidence type="ECO:0000256" key="1">
    <source>
        <dbReference type="ARBA" id="ARBA00004141"/>
    </source>
</evidence>
<dbReference type="GO" id="GO:0005886">
    <property type="term" value="C:plasma membrane"/>
    <property type="evidence" value="ECO:0007669"/>
    <property type="project" value="TreeGrafter"/>
</dbReference>
<feature type="compositionally biased region" description="Polar residues" evidence="7">
    <location>
        <begin position="491"/>
        <end position="500"/>
    </location>
</feature>
<feature type="compositionally biased region" description="Polar residues" evidence="7">
    <location>
        <begin position="394"/>
        <end position="403"/>
    </location>
</feature>
<feature type="transmembrane region" description="Helical" evidence="8">
    <location>
        <begin position="1010"/>
        <end position="1027"/>
    </location>
</feature>
<feature type="region of interest" description="Disordered" evidence="7">
    <location>
        <begin position="652"/>
        <end position="679"/>
    </location>
</feature>
<feature type="transmembrane region" description="Helical" evidence="8">
    <location>
        <begin position="845"/>
        <end position="864"/>
    </location>
</feature>
<feature type="region of interest" description="Disordered" evidence="7">
    <location>
        <begin position="266"/>
        <end position="290"/>
    </location>
</feature>
<keyword evidence="3 8" id="KW-0812">Transmembrane</keyword>
<feature type="transmembrane region" description="Helical" evidence="8">
    <location>
        <begin position="20"/>
        <end position="41"/>
    </location>
</feature>
<dbReference type="GO" id="GO:0046872">
    <property type="term" value="F:metal ion binding"/>
    <property type="evidence" value="ECO:0007669"/>
    <property type="project" value="UniProtKB-KW"/>
</dbReference>
<dbReference type="PRINTS" id="PR00237">
    <property type="entry name" value="GPCRRHODOPSN"/>
</dbReference>
<feature type="transmembrane region" description="Helical" evidence="8">
    <location>
        <begin position="132"/>
        <end position="152"/>
    </location>
</feature>
<evidence type="ECO:0000256" key="4">
    <source>
        <dbReference type="ARBA" id="ARBA00022989"/>
    </source>
</evidence>
<feature type="transmembrane region" description="Helical" evidence="8">
    <location>
        <begin position="941"/>
        <end position="959"/>
    </location>
</feature>
<reference evidence="10" key="1">
    <citation type="submission" date="2022-01" db="EMBL/GenBank/DDBJ databases">
        <title>Genome Sequence Resource for Two Populations of Ditylenchus destructor, the Migratory Endoparasitic Phytonematode.</title>
        <authorList>
            <person name="Zhang H."/>
            <person name="Lin R."/>
            <person name="Xie B."/>
        </authorList>
    </citation>
    <scope>NUCLEOTIDE SEQUENCE</scope>
    <source>
        <strain evidence="10">BazhouSP</strain>
    </source>
</reference>
<dbReference type="InterPro" id="IPR004254">
    <property type="entry name" value="AdipoR/HlyIII-related"/>
</dbReference>
<dbReference type="PROSITE" id="PS50262">
    <property type="entry name" value="G_PROTEIN_RECEP_F1_2"/>
    <property type="match status" value="1"/>
</dbReference>
<keyword evidence="5 8" id="KW-0472">Membrane</keyword>
<evidence type="ECO:0000256" key="8">
    <source>
        <dbReference type="SAM" id="Phobius"/>
    </source>
</evidence>
<dbReference type="SUPFAM" id="SSF81321">
    <property type="entry name" value="Family A G protein-coupled receptor-like"/>
    <property type="match status" value="1"/>
</dbReference>
<keyword evidence="11" id="KW-1185">Reference proteome</keyword>
<dbReference type="InterPro" id="IPR017452">
    <property type="entry name" value="GPCR_Rhodpsn_7TM"/>
</dbReference>
<proteinExistence type="inferred from homology"/>
<evidence type="ECO:0000256" key="3">
    <source>
        <dbReference type="ARBA" id="ARBA00022692"/>
    </source>
</evidence>
<evidence type="ECO:0000256" key="5">
    <source>
        <dbReference type="ARBA" id="ARBA00023136"/>
    </source>
</evidence>
<dbReference type="InterPro" id="IPR000276">
    <property type="entry name" value="GPCR_Rhodpsn"/>
</dbReference>
<dbReference type="EMBL" id="JAKKPZ010000002">
    <property type="protein sequence ID" value="KAI1726623.1"/>
    <property type="molecule type" value="Genomic_DNA"/>
</dbReference>
<feature type="binding site" evidence="6">
    <location>
        <position position="1013"/>
    </location>
    <ligand>
        <name>Zn(2+)</name>
        <dbReference type="ChEBI" id="CHEBI:29105"/>
    </ligand>
</feature>
<dbReference type="Gene3D" id="1.20.1070.10">
    <property type="entry name" value="Rhodopsin 7-helix transmembrane proteins"/>
    <property type="match status" value="1"/>
</dbReference>
<feature type="transmembrane region" description="Helical" evidence="8">
    <location>
        <begin position="814"/>
        <end position="833"/>
    </location>
</feature>
<evidence type="ECO:0000256" key="2">
    <source>
        <dbReference type="ARBA" id="ARBA00007018"/>
    </source>
</evidence>
<keyword evidence="6" id="KW-0479">Metal-binding</keyword>
<feature type="transmembrane region" description="Helical" evidence="8">
    <location>
        <begin position="971"/>
        <end position="990"/>
    </location>
</feature>
<feature type="transmembrane region" description="Helical" evidence="8">
    <location>
        <begin position="884"/>
        <end position="903"/>
    </location>
</feature>
<feature type="region of interest" description="Disordered" evidence="7">
    <location>
        <begin position="491"/>
        <end position="541"/>
    </location>
</feature>
<feature type="domain" description="G-protein coupled receptors family 1 profile" evidence="9">
    <location>
        <begin position="30"/>
        <end position="380"/>
    </location>
</feature>
<comment type="subcellular location">
    <subcellularLocation>
        <location evidence="1">Membrane</location>
        <topology evidence="1">Multi-pass membrane protein</topology>
    </subcellularLocation>
</comment>
<protein>
    <submittedName>
        <fullName evidence="10">Hemolysin-III related domain-containing protein</fullName>
    </submittedName>
</protein>
<name>A0AAD4NE66_9BILA</name>
<gene>
    <name evidence="10" type="ORF">DdX_03345</name>
</gene>
<keyword evidence="6" id="KW-0862">Zinc</keyword>
<organism evidence="10 11">
    <name type="scientific">Ditylenchus destructor</name>
    <dbReference type="NCBI Taxonomy" id="166010"/>
    <lineage>
        <taxon>Eukaryota</taxon>
        <taxon>Metazoa</taxon>
        <taxon>Ecdysozoa</taxon>
        <taxon>Nematoda</taxon>
        <taxon>Chromadorea</taxon>
        <taxon>Rhabditida</taxon>
        <taxon>Tylenchina</taxon>
        <taxon>Tylenchomorpha</taxon>
        <taxon>Sphaerularioidea</taxon>
        <taxon>Anguinidae</taxon>
        <taxon>Anguininae</taxon>
        <taxon>Ditylenchus</taxon>
    </lineage>
</organism>